<protein>
    <recommendedName>
        <fullName evidence="4">Rad21/Rec8-like protein N-terminal domain-containing protein</fullName>
    </recommendedName>
</protein>
<accession>A0A6S6VXU3</accession>
<dbReference type="EMBL" id="HG992979">
    <property type="protein sequence ID" value="CAE7025735.1"/>
    <property type="molecule type" value="Genomic_DNA"/>
</dbReference>
<feature type="region of interest" description="Disordered" evidence="3">
    <location>
        <begin position="231"/>
        <end position="255"/>
    </location>
</feature>
<dbReference type="InterPro" id="IPR039781">
    <property type="entry name" value="Rad21/Rec8-like"/>
</dbReference>
<feature type="compositionally biased region" description="Basic and acidic residues" evidence="3">
    <location>
        <begin position="433"/>
        <end position="452"/>
    </location>
</feature>
<dbReference type="Gene3D" id="1.10.10.580">
    <property type="entry name" value="Structural maintenance of chromosome 1. Chain E"/>
    <property type="match status" value="1"/>
</dbReference>
<evidence type="ECO:0000313" key="5">
    <source>
        <dbReference type="EMBL" id="CAE7025735.1"/>
    </source>
</evidence>
<name>A0A6S6VXU3_9PLEO</name>
<evidence type="ECO:0000259" key="4">
    <source>
        <dbReference type="Pfam" id="PF04825"/>
    </source>
</evidence>
<dbReference type="Proteomes" id="UP000472372">
    <property type="component" value="Chromosome 3"/>
</dbReference>
<feature type="region of interest" description="Disordered" evidence="3">
    <location>
        <begin position="678"/>
        <end position="755"/>
    </location>
</feature>
<feature type="region of interest" description="Disordered" evidence="3">
    <location>
        <begin position="294"/>
        <end position="315"/>
    </location>
</feature>
<feature type="compositionally biased region" description="Acidic residues" evidence="3">
    <location>
        <begin position="694"/>
        <end position="730"/>
    </location>
</feature>
<gene>
    <name evidence="5" type="ORF">PTTW11_03961</name>
</gene>
<reference evidence="5" key="1">
    <citation type="submission" date="2021-02" db="EMBL/GenBank/DDBJ databases">
        <authorList>
            <person name="Syme A R."/>
            <person name="Syme A R."/>
            <person name="Moolhuijzen P."/>
        </authorList>
    </citation>
    <scope>NUCLEOTIDE SEQUENCE</scope>
    <source>
        <strain evidence="5">W1-1</strain>
    </source>
</reference>
<evidence type="ECO:0000256" key="3">
    <source>
        <dbReference type="SAM" id="MobiDB-lite"/>
    </source>
</evidence>
<dbReference type="PANTHER" id="PTHR12585:SF70">
    <property type="entry name" value="RAD21_REC8 N TERMINAL DOMAIN PROTEIN (AFU_ORTHOLOGUE AFUA_6G02900)"/>
    <property type="match status" value="1"/>
</dbReference>
<feature type="domain" description="Rad21/Rec8-like protein N-terminal" evidence="4">
    <location>
        <begin position="1"/>
        <end position="111"/>
    </location>
</feature>
<dbReference type="GO" id="GO:0003682">
    <property type="term" value="F:chromatin binding"/>
    <property type="evidence" value="ECO:0007669"/>
    <property type="project" value="TreeGrafter"/>
</dbReference>
<dbReference type="InterPro" id="IPR006910">
    <property type="entry name" value="Rad21_Rec8_N"/>
</dbReference>
<dbReference type="GO" id="GO:0007064">
    <property type="term" value="P:mitotic sister chromatid cohesion"/>
    <property type="evidence" value="ECO:0007669"/>
    <property type="project" value="TreeGrafter"/>
</dbReference>
<feature type="region of interest" description="Disordered" evidence="3">
    <location>
        <begin position="413"/>
        <end position="457"/>
    </location>
</feature>
<dbReference type="GO" id="GO:0005634">
    <property type="term" value="C:nucleus"/>
    <property type="evidence" value="ECO:0007669"/>
    <property type="project" value="UniProtKB-SubCell"/>
</dbReference>
<evidence type="ECO:0000256" key="1">
    <source>
        <dbReference type="ARBA" id="ARBA00004123"/>
    </source>
</evidence>
<dbReference type="AlphaFoldDB" id="A0A6S6VXU3"/>
<sequence length="755" mass="82433">MFYSHEILTSRKYGVATVWLVATLGQKSSLKRINRKQILEVDVPKACQTIVDPVAPMALRLQGNLLYGISRVYLQQCGYVLSDAQIAQNELQMMLRTVKDAALDPDAGRARPEQLILQDDPSFLPDFTLPPPELLAELDSRFNLDIVHSGESQSLTPFCSQQSQDSSHVGVIGGLVLPTSSPGLPGQFRLEGDDELGGLGGPSAMLGDDDMVEIEDPDFMFGDDGEIVHLSPGRRSARTPVRSAGAPVSGDAGTSARVRREHKEGRQAIGQFPGDQEDIQFPVYNEELPEDEILSSDAPQQSSEHAEIVESSESFSAPLRRRRVARTLPTDATTELRNKVLADWNTNYRANMKAAARQKIQYRATVQAKKNAEHYVWNSGIGDIGQRIFGLQPNPFNMFIGDGLFESITGLSHKKAGGTKHDRDSGIDDATQEESRRVRQKTEEPEFGRGGDEEGFLMPGDDDAVELPREAASALDDQQIFSAMPWNMSASIRGSSAIPRSGRVGMMGSAEQGRPISRLVSASPLHGRGQPSVLEAFPNFTSDADFGGDDFGLPGLSSDLPQPAAAPEVSTRVREALSTEGANFVTFINDRIMEKRSRTQDDMEQMSDVVQAEAAADIEKITFEELLPPNENTKMIACQGLMMVLALGTKGMLKVQQPEHLGDISLKLTDKAKAMQVVEISDGEESGGEKSVGEDGDGANDEGLDLQEAADDLEAQDHDMEDVVMEEEEEGHFQEQFSAGHAAQEEDDRDLLYDD</sequence>
<comment type="subcellular location">
    <subcellularLocation>
        <location evidence="1">Nucleus</location>
    </subcellularLocation>
</comment>
<organism evidence="5 6">
    <name type="scientific">Pyrenophora teres f. teres</name>
    <dbReference type="NCBI Taxonomy" id="97479"/>
    <lineage>
        <taxon>Eukaryota</taxon>
        <taxon>Fungi</taxon>
        <taxon>Dikarya</taxon>
        <taxon>Ascomycota</taxon>
        <taxon>Pezizomycotina</taxon>
        <taxon>Dothideomycetes</taxon>
        <taxon>Pleosporomycetidae</taxon>
        <taxon>Pleosporales</taxon>
        <taxon>Pleosporineae</taxon>
        <taxon>Pleosporaceae</taxon>
        <taxon>Pyrenophora</taxon>
    </lineage>
</organism>
<dbReference type="PANTHER" id="PTHR12585">
    <property type="entry name" value="SCC1 / RAD21 FAMILY MEMBER"/>
    <property type="match status" value="1"/>
</dbReference>
<dbReference type="GO" id="GO:0030892">
    <property type="term" value="C:mitotic cohesin complex"/>
    <property type="evidence" value="ECO:0007669"/>
    <property type="project" value="TreeGrafter"/>
</dbReference>
<evidence type="ECO:0000313" key="6">
    <source>
        <dbReference type="Proteomes" id="UP000472372"/>
    </source>
</evidence>
<dbReference type="CDD" id="cd21789">
    <property type="entry name" value="Rad21_Rec8_M_SpRec8p-like"/>
    <property type="match status" value="1"/>
</dbReference>
<dbReference type="InterPro" id="IPR023093">
    <property type="entry name" value="ScpA-like_C"/>
</dbReference>
<proteinExistence type="predicted"/>
<keyword evidence="2" id="KW-0539">Nucleus</keyword>
<evidence type="ECO:0000256" key="2">
    <source>
        <dbReference type="ARBA" id="ARBA00023242"/>
    </source>
</evidence>
<dbReference type="Pfam" id="PF04825">
    <property type="entry name" value="Rad21_Rec8_N"/>
    <property type="match status" value="1"/>
</dbReference>